<dbReference type="GO" id="GO:0071949">
    <property type="term" value="F:FAD binding"/>
    <property type="evidence" value="ECO:0007669"/>
    <property type="project" value="InterPro"/>
</dbReference>
<organism evidence="2 3">
    <name type="scientific">Corynebacterium poyangense</name>
    <dbReference type="NCBI Taxonomy" id="2684405"/>
    <lineage>
        <taxon>Bacteria</taxon>
        <taxon>Bacillati</taxon>
        <taxon>Actinomycetota</taxon>
        <taxon>Actinomycetes</taxon>
        <taxon>Mycobacteriales</taxon>
        <taxon>Corynebacteriaceae</taxon>
        <taxon>Corynebacterium</taxon>
    </lineage>
</organism>
<accession>A0A7H0SLX9</accession>
<dbReference type="SUPFAM" id="SSF51905">
    <property type="entry name" value="FAD/NAD(P)-binding domain"/>
    <property type="match status" value="1"/>
</dbReference>
<evidence type="ECO:0000313" key="2">
    <source>
        <dbReference type="EMBL" id="QNQ89554.1"/>
    </source>
</evidence>
<dbReference type="AlphaFoldDB" id="A0A7H0SLX9"/>
<dbReference type="Gene3D" id="3.50.50.60">
    <property type="entry name" value="FAD/NAD(P)-binding domain"/>
    <property type="match status" value="1"/>
</dbReference>
<feature type="domain" description="FAD-binding" evidence="1">
    <location>
        <begin position="8"/>
        <end position="316"/>
    </location>
</feature>
<dbReference type="RefSeq" id="WP_187975008.1">
    <property type="nucleotide sequence ID" value="NZ_CP046884.1"/>
</dbReference>
<dbReference type="NCBIfam" id="TIGR02032">
    <property type="entry name" value="GG-red-SF"/>
    <property type="match status" value="1"/>
</dbReference>
<protein>
    <submittedName>
        <fullName evidence="2">Geranylgeranyl reductase family protein</fullName>
    </submittedName>
</protein>
<dbReference type="Proteomes" id="UP000516320">
    <property type="component" value="Chromosome"/>
</dbReference>
<dbReference type="InterPro" id="IPR036188">
    <property type="entry name" value="FAD/NAD-bd_sf"/>
</dbReference>
<dbReference type="Pfam" id="PF01494">
    <property type="entry name" value="FAD_binding_3"/>
    <property type="match status" value="1"/>
</dbReference>
<evidence type="ECO:0000259" key="1">
    <source>
        <dbReference type="Pfam" id="PF01494"/>
    </source>
</evidence>
<keyword evidence="3" id="KW-1185">Reference proteome</keyword>
<dbReference type="InterPro" id="IPR002938">
    <property type="entry name" value="FAD-bd"/>
</dbReference>
<dbReference type="PANTHER" id="PTHR42685">
    <property type="entry name" value="GERANYLGERANYL DIPHOSPHATE REDUCTASE"/>
    <property type="match status" value="1"/>
</dbReference>
<evidence type="ECO:0000313" key="3">
    <source>
        <dbReference type="Proteomes" id="UP000516320"/>
    </source>
</evidence>
<gene>
    <name evidence="2" type="ORF">GP475_02060</name>
</gene>
<dbReference type="KEGG" id="cpoy:GP475_02060"/>
<sequence>MTDDIQQVEVLVIGAGPAGATAALHAAQQGYEVLLCDSAPFPRDKTCGDGLTPRALKQLRDLNIAERVLPPFRTDGLVLHGFGSDIYAPWPDSIFGKEGSAVPRQQFDHALVQEAIRCGVTFWGGAKARQARVDHGRLEHIQVGEKLIKPKFALVCDGVRSPVGKELGREWQQQEVYGIAARSYCTTPRAEEPWIHSHAELRSEDGKIQPGYGWIFPLGGEQGKVNLGCGALSTSARPAKINTKKLLEFYAAQQREEWQLGAPEQVTSALLPMGGSISGVAGKNWALVGDAAALVNPLNGEGIDYGMESAQLAVMMMASQKNPDFRRQWPEILRAEFGTAFLLGRTIARALTLPRFLPIAGSLALKEPIGPRLMPVAARLMGNLISEEDQDLVARIWRATGHSATSWRYIRRQLGRSITPLWGEQI</sequence>
<reference evidence="2 3" key="1">
    <citation type="submission" date="2019-12" db="EMBL/GenBank/DDBJ databases">
        <title>Corynebacterium sp. nov., isolated from feces of the Anser Albifrons in China.</title>
        <authorList>
            <person name="Liu Q."/>
        </authorList>
    </citation>
    <scope>NUCLEOTIDE SEQUENCE [LARGE SCALE GENOMIC DNA]</scope>
    <source>
        <strain evidence="2 3">4H37-19</strain>
    </source>
</reference>
<dbReference type="InterPro" id="IPR050407">
    <property type="entry name" value="Geranylgeranyl_reductase"/>
</dbReference>
<dbReference type="InterPro" id="IPR011777">
    <property type="entry name" value="Geranylgeranyl_Rdtase_fam"/>
</dbReference>
<dbReference type="GO" id="GO:0016628">
    <property type="term" value="F:oxidoreductase activity, acting on the CH-CH group of donors, NAD or NADP as acceptor"/>
    <property type="evidence" value="ECO:0007669"/>
    <property type="project" value="InterPro"/>
</dbReference>
<dbReference type="EMBL" id="CP046884">
    <property type="protein sequence ID" value="QNQ89554.1"/>
    <property type="molecule type" value="Genomic_DNA"/>
</dbReference>
<dbReference type="PANTHER" id="PTHR42685:SF22">
    <property type="entry name" value="CONDITIONED MEDIUM FACTOR RECEPTOR 1"/>
    <property type="match status" value="1"/>
</dbReference>
<proteinExistence type="predicted"/>
<dbReference type="PRINTS" id="PR00420">
    <property type="entry name" value="RNGMNOXGNASE"/>
</dbReference>
<name>A0A7H0SLX9_9CORY</name>